<dbReference type="InterPro" id="IPR050490">
    <property type="entry name" value="Bact_solute-bd_prot1"/>
</dbReference>
<comment type="caution">
    <text evidence="7">The sequence shown here is derived from an EMBL/GenBank/DDBJ whole genome shotgun (WGS) entry which is preliminary data.</text>
</comment>
<sequence>MFVKTKGSFKVLSIVVVILVSIIMATICIIKPYNKNNESTIEEKGLVGEISFVSNRTDKKEELKNLVKEFEKLHPNVTVNLELIGEIEEILQRRAAVQELPDVTIVPGAIKSSEYDRYFLPIDDLGFDENEIYHYKYGINEEGKQYCLASSSLWYGIIYNKAIFEELGIDKIPSTNEEFFEICEKIKSNGIVPMALNYTQSWVMECWISIAPYLLDNNLETDAILGNDNILYEDGGMLKSLDFVRSIVDKGYVEENILDYKWEQCKRDIVSGKVAMIFYNSDFKYQLSEMGMNSDDIGMFPLPESEVIKIFGDYKLAIAKNTKYPEVAKEFLKFLFEEDKYVNALNIQSS</sequence>
<keyword evidence="5" id="KW-0449">Lipoprotein</keyword>
<accession>L1QJF5</accession>
<keyword evidence="8" id="KW-1185">Reference proteome</keyword>
<dbReference type="EMBL" id="AMEZ01000026">
    <property type="protein sequence ID" value="EKY28149.1"/>
    <property type="molecule type" value="Genomic_DNA"/>
</dbReference>
<evidence type="ECO:0000256" key="3">
    <source>
        <dbReference type="ARBA" id="ARBA00023136"/>
    </source>
</evidence>
<dbReference type="PATRIC" id="fig|545697.3.peg.977"/>
<evidence type="ECO:0000256" key="1">
    <source>
        <dbReference type="ARBA" id="ARBA00022475"/>
    </source>
</evidence>
<dbReference type="STRING" id="545697.HMPREF0216_00992"/>
<keyword evidence="3 6" id="KW-0472">Membrane</keyword>
<keyword evidence="1" id="KW-1003">Cell membrane</keyword>
<evidence type="ECO:0000256" key="2">
    <source>
        <dbReference type="ARBA" id="ARBA00022729"/>
    </source>
</evidence>
<dbReference type="PANTHER" id="PTHR43649:SF33">
    <property type="entry name" value="POLYGALACTURONAN_RHAMNOGALACTURONAN-BINDING PROTEIN YTCQ"/>
    <property type="match status" value="1"/>
</dbReference>
<reference evidence="7 8" key="1">
    <citation type="submission" date="2012-05" db="EMBL/GenBank/DDBJ databases">
        <authorList>
            <person name="Weinstock G."/>
            <person name="Sodergren E."/>
            <person name="Lobos E.A."/>
            <person name="Fulton L."/>
            <person name="Fulton R."/>
            <person name="Courtney L."/>
            <person name="Fronick C."/>
            <person name="O'Laughlin M."/>
            <person name="Godfrey J."/>
            <person name="Wilson R.M."/>
            <person name="Miner T."/>
            <person name="Farmer C."/>
            <person name="Delehaunty K."/>
            <person name="Cordes M."/>
            <person name="Minx P."/>
            <person name="Tomlinson C."/>
            <person name="Chen J."/>
            <person name="Wollam A."/>
            <person name="Pepin K.H."/>
            <person name="Bhonagiri V."/>
            <person name="Zhang X."/>
            <person name="Suruliraj S."/>
            <person name="Warren W."/>
            <person name="Mitreva M."/>
            <person name="Mardis E.R."/>
            <person name="Wilson R.K."/>
        </authorList>
    </citation>
    <scope>NUCLEOTIDE SEQUENCE [LARGE SCALE GENOMIC DNA]</scope>
    <source>
        <strain evidence="7 8">DSM 1785</strain>
    </source>
</reference>
<dbReference type="InterPro" id="IPR006059">
    <property type="entry name" value="SBP"/>
</dbReference>
<organism evidence="7 8">
    <name type="scientific">Clostridium celatum DSM 1785</name>
    <dbReference type="NCBI Taxonomy" id="545697"/>
    <lineage>
        <taxon>Bacteria</taxon>
        <taxon>Bacillati</taxon>
        <taxon>Bacillota</taxon>
        <taxon>Clostridia</taxon>
        <taxon>Eubacteriales</taxon>
        <taxon>Clostridiaceae</taxon>
        <taxon>Clostridium</taxon>
    </lineage>
</organism>
<keyword evidence="4" id="KW-0564">Palmitate</keyword>
<evidence type="ECO:0000313" key="8">
    <source>
        <dbReference type="Proteomes" id="UP000010420"/>
    </source>
</evidence>
<protein>
    <submittedName>
        <fullName evidence="7">ABC transporter, solute-binding protein</fullName>
    </submittedName>
</protein>
<evidence type="ECO:0000256" key="4">
    <source>
        <dbReference type="ARBA" id="ARBA00023139"/>
    </source>
</evidence>
<dbReference type="SUPFAM" id="SSF53850">
    <property type="entry name" value="Periplasmic binding protein-like II"/>
    <property type="match status" value="1"/>
</dbReference>
<proteinExistence type="predicted"/>
<dbReference type="HOGENOM" id="CLU_049575_0_0_9"/>
<dbReference type="Pfam" id="PF01547">
    <property type="entry name" value="SBP_bac_1"/>
    <property type="match status" value="1"/>
</dbReference>
<keyword evidence="2" id="KW-0732">Signal</keyword>
<keyword evidence="6" id="KW-0812">Transmembrane</keyword>
<name>L1QJF5_9CLOT</name>
<keyword evidence="6" id="KW-1133">Transmembrane helix</keyword>
<feature type="transmembrane region" description="Helical" evidence="6">
    <location>
        <begin position="12"/>
        <end position="33"/>
    </location>
</feature>
<dbReference type="Proteomes" id="UP000010420">
    <property type="component" value="Unassembled WGS sequence"/>
</dbReference>
<evidence type="ECO:0000313" key="7">
    <source>
        <dbReference type="EMBL" id="EKY28149.1"/>
    </source>
</evidence>
<dbReference type="PANTHER" id="PTHR43649">
    <property type="entry name" value="ARABINOSE-BINDING PROTEIN-RELATED"/>
    <property type="match status" value="1"/>
</dbReference>
<dbReference type="eggNOG" id="COG1653">
    <property type="taxonomic scope" value="Bacteria"/>
</dbReference>
<evidence type="ECO:0000256" key="6">
    <source>
        <dbReference type="SAM" id="Phobius"/>
    </source>
</evidence>
<gene>
    <name evidence="7" type="ORF">HMPREF0216_00992</name>
</gene>
<evidence type="ECO:0000256" key="5">
    <source>
        <dbReference type="ARBA" id="ARBA00023288"/>
    </source>
</evidence>
<dbReference type="Gene3D" id="3.40.190.10">
    <property type="entry name" value="Periplasmic binding protein-like II"/>
    <property type="match status" value="2"/>
</dbReference>
<dbReference type="AlphaFoldDB" id="L1QJF5"/>